<dbReference type="SMART" id="SM00320">
    <property type="entry name" value="WD40"/>
    <property type="match status" value="12"/>
</dbReference>
<dbReference type="PROSITE" id="PS50082">
    <property type="entry name" value="WD_REPEATS_2"/>
    <property type="match status" value="9"/>
</dbReference>
<feature type="repeat" description="WD" evidence="3">
    <location>
        <begin position="736"/>
        <end position="777"/>
    </location>
</feature>
<accession>A0A150TE64</accession>
<dbReference type="Proteomes" id="UP000075502">
    <property type="component" value="Unassembled WGS sequence"/>
</dbReference>
<comment type="caution">
    <text evidence="6">The sequence shown here is derived from an EMBL/GenBank/DDBJ whole genome shotgun (WGS) entry which is preliminary data.</text>
</comment>
<dbReference type="InterPro" id="IPR015943">
    <property type="entry name" value="WD40/YVTN_repeat-like_dom_sf"/>
</dbReference>
<feature type="repeat" description="WD" evidence="3">
    <location>
        <begin position="948"/>
        <end position="989"/>
    </location>
</feature>
<gene>
    <name evidence="6" type="ORF">BE21_53750</name>
</gene>
<dbReference type="Gene3D" id="3.40.50.300">
    <property type="entry name" value="P-loop containing nucleotide triphosphate hydrolases"/>
    <property type="match status" value="1"/>
</dbReference>
<feature type="repeat" description="WD" evidence="3">
    <location>
        <begin position="557"/>
        <end position="598"/>
    </location>
</feature>
<dbReference type="InterPro" id="IPR027417">
    <property type="entry name" value="P-loop_NTPase"/>
</dbReference>
<keyword evidence="1 3" id="KW-0853">WD repeat</keyword>
<dbReference type="SUPFAM" id="SSF52540">
    <property type="entry name" value="P-loop containing nucleoside triphosphate hydrolases"/>
    <property type="match status" value="1"/>
</dbReference>
<dbReference type="PANTHER" id="PTHR19848:SF8">
    <property type="entry name" value="F-BOX AND WD REPEAT DOMAIN CONTAINING 7"/>
    <property type="match status" value="1"/>
</dbReference>
<reference evidence="6 7" key="1">
    <citation type="submission" date="2014-02" db="EMBL/GenBank/DDBJ databases">
        <title>The small core and large imbalanced accessory genome model reveals a collaborative survival strategy of Sorangium cellulosum strains in nature.</title>
        <authorList>
            <person name="Han K."/>
            <person name="Peng R."/>
            <person name="Blom J."/>
            <person name="Li Y.-Z."/>
        </authorList>
    </citation>
    <scope>NUCLEOTIDE SEQUENCE [LARGE SCALE GENOMIC DNA]</scope>
    <source>
        <strain evidence="6 7">So0007-03</strain>
    </source>
</reference>
<name>A0A150TE64_SORCE</name>
<evidence type="ECO:0000259" key="5">
    <source>
        <dbReference type="Pfam" id="PF19955"/>
    </source>
</evidence>
<feature type="repeat" description="WD" evidence="3">
    <location>
        <begin position="641"/>
        <end position="681"/>
    </location>
</feature>
<feature type="repeat" description="WD" evidence="3">
    <location>
        <begin position="862"/>
        <end position="896"/>
    </location>
</feature>
<dbReference type="InterPro" id="IPR020472">
    <property type="entry name" value="WD40_PAC1"/>
</dbReference>
<feature type="domain" description="Orc1-like AAA ATPase" evidence="4">
    <location>
        <begin position="17"/>
        <end position="156"/>
    </location>
</feature>
<dbReference type="Gene3D" id="2.130.10.10">
    <property type="entry name" value="YVTN repeat-like/Quinoprotein amine dehydrogenase"/>
    <property type="match status" value="4"/>
</dbReference>
<feature type="repeat" description="WD" evidence="3">
    <location>
        <begin position="1032"/>
        <end position="1073"/>
    </location>
</feature>
<organism evidence="6 7">
    <name type="scientific">Sorangium cellulosum</name>
    <name type="common">Polyangium cellulosum</name>
    <dbReference type="NCBI Taxonomy" id="56"/>
    <lineage>
        <taxon>Bacteria</taxon>
        <taxon>Pseudomonadati</taxon>
        <taxon>Myxococcota</taxon>
        <taxon>Polyangia</taxon>
        <taxon>Polyangiales</taxon>
        <taxon>Polyangiaceae</taxon>
        <taxon>Sorangium</taxon>
    </lineage>
</organism>
<dbReference type="PROSITE" id="PS00678">
    <property type="entry name" value="WD_REPEATS_1"/>
    <property type="match status" value="4"/>
</dbReference>
<dbReference type="Pfam" id="PF00400">
    <property type="entry name" value="WD40"/>
    <property type="match status" value="10"/>
</dbReference>
<dbReference type="EMBL" id="JEME01002836">
    <property type="protein sequence ID" value="KYG02989.1"/>
    <property type="molecule type" value="Genomic_DNA"/>
</dbReference>
<feature type="repeat" description="WD" evidence="3">
    <location>
        <begin position="701"/>
        <end position="735"/>
    </location>
</feature>
<dbReference type="CDD" id="cd00200">
    <property type="entry name" value="WD40"/>
    <property type="match status" value="2"/>
</dbReference>
<evidence type="ECO:0000256" key="1">
    <source>
        <dbReference type="ARBA" id="ARBA00022574"/>
    </source>
</evidence>
<dbReference type="InterPro" id="IPR019775">
    <property type="entry name" value="WD40_repeat_CS"/>
</dbReference>
<evidence type="ECO:0000259" key="4">
    <source>
        <dbReference type="Pfam" id="PF13191"/>
    </source>
</evidence>
<evidence type="ECO:0000313" key="6">
    <source>
        <dbReference type="EMBL" id="KYG02989.1"/>
    </source>
</evidence>
<evidence type="ECO:0000313" key="7">
    <source>
        <dbReference type="Proteomes" id="UP000075502"/>
    </source>
</evidence>
<dbReference type="AlphaFoldDB" id="A0A150TE64"/>
<feature type="repeat" description="WD" evidence="3">
    <location>
        <begin position="820"/>
        <end position="861"/>
    </location>
</feature>
<protein>
    <submittedName>
        <fullName evidence="6">Uncharacterized protein</fullName>
    </submittedName>
</protein>
<dbReference type="Pfam" id="PF13191">
    <property type="entry name" value="AAA_16"/>
    <property type="match status" value="1"/>
</dbReference>
<dbReference type="PANTHER" id="PTHR19848">
    <property type="entry name" value="WD40 REPEAT PROTEIN"/>
    <property type="match status" value="1"/>
</dbReference>
<dbReference type="InterPro" id="IPR036322">
    <property type="entry name" value="WD40_repeat_dom_sf"/>
</dbReference>
<dbReference type="InterPro" id="IPR041664">
    <property type="entry name" value="AAA_16"/>
</dbReference>
<keyword evidence="2" id="KW-0677">Repeat</keyword>
<sequence length="1208" mass="131180">MSGAINDFEEERSRHGELLGRDNVVERLLWLIEDSAPRGGWVLFLGSAGAGKSAIISRLLDLLPPQTPHHFIRRDHDDWDRPDAVAHNLCAQVERIHPELTDAEQPVEARLGELLRRVSKRHLVPRGDKLVVVIDGLDEAAKDRNGKSLLPPFLPRVPPKGVVLLGASRPMYRRHEWPGVVEHARTLDLDDEEWAPFNEAACRAICEQRSRSLPAPFDASLIDVIVRSARGNMLYASGICDWLAGQPPAQRTAARISQGLTPFLRQIFDELRDLDEARRGLILKGLGLACAAREALPPHVFGELLGSDPMTAAGDEFLRATFHLLRKEPAHWHDNSQFGYRLRHEHVREVFVNELGERVIRNHHLHLLGRLAAWPPDEGDPAGRRYALRHAVMHRIEAGDVDGAQHLCVDVGYLDAKCRELDVTSIERDLEAVIGASEGSATFDLTAVLAAVRAEATRLSAYRDQGLLPSLLYNRLRCAGWPSEEIARMLHFGENLPPLRLLHGVRLGPTPLRTFCEPTKAIVACVVSPDGRCALSASADRVLRYWALVSGEVLAIMQGHSDELTGCALTPDGKLALSTSVDMTARLWDLATGRCIGVLDNCGRWATACAISHDGRTLVVGSDNGALTLWDRGSLQTIGTLEGHSDYVTVCITTPAGQLISGSRDASVRVWDLASRECLFELSPTGAARSPSPAALEQGWITALALMPGGEQVLVASGDGTLSRWDLALGQCLQRLGAGQGRVDALAILPWGGHLLCGMADGAIAVWDLAAERRILRLAAHANAVSACAATSDGRRMLSASHDRSARLWELGGPESLMAQDGHAAPVTAAAVTLDSRLAVSASEDRLLKVWDTATGVCRATLTGHADLVTACAISPDGRRVLAGARDGGVLLFRLDLERAEVRVKTAKAHQKLVSGCAFLPDGRMITASRDGAIWIRSEATLDQPAQIGAHDGQISGIALTPDGKRLLSFSRDGAVKLWHLTDASRAPSSIRLTGGLLAGAITPDGRRAVLARADGQIEVRELPSFGYVRQIPGHSRRVFGCAVSPDGTRVFTASEDETVRAFSLEMGRPLGTLVGTSWFRCVAACSGLLCAGDEEGNLWMIVDGLAGVDPRARRNARRRPTLSDSDRLRLRKRLAVLYDTEHTARRIVREAGISLQSVRIAGGIIDIWDAILEEARKQHRIADIVRCALGEYSDDDDLLELVQKLAH</sequence>
<evidence type="ECO:0000256" key="2">
    <source>
        <dbReference type="ARBA" id="ARBA00022737"/>
    </source>
</evidence>
<proteinExistence type="predicted"/>
<dbReference type="Pfam" id="PF19955">
    <property type="entry name" value="EAD1"/>
    <property type="match status" value="1"/>
</dbReference>
<feature type="domain" description="Effector-associated" evidence="5">
    <location>
        <begin position="1122"/>
        <end position="1206"/>
    </location>
</feature>
<dbReference type="InterPro" id="IPR045430">
    <property type="entry name" value="EAD1"/>
</dbReference>
<feature type="repeat" description="WD" evidence="3">
    <location>
        <begin position="778"/>
        <end position="819"/>
    </location>
</feature>
<dbReference type="SUPFAM" id="SSF50978">
    <property type="entry name" value="WD40 repeat-like"/>
    <property type="match status" value="3"/>
</dbReference>
<dbReference type="PROSITE" id="PS50294">
    <property type="entry name" value="WD_REPEATS_REGION"/>
    <property type="match status" value="5"/>
</dbReference>
<dbReference type="PRINTS" id="PR00320">
    <property type="entry name" value="GPROTEINBRPT"/>
</dbReference>
<evidence type="ECO:0000256" key="3">
    <source>
        <dbReference type="PROSITE-ProRule" id="PRU00221"/>
    </source>
</evidence>
<dbReference type="InterPro" id="IPR001680">
    <property type="entry name" value="WD40_rpt"/>
</dbReference>